<evidence type="ECO:0000313" key="2">
    <source>
        <dbReference type="Proteomes" id="UP000237246"/>
    </source>
</evidence>
<reference evidence="1 2" key="1">
    <citation type="submission" date="2018-01" db="EMBL/GenBank/DDBJ databases">
        <title>Comparison of the Chinese Bamboo Partridge and Red Junglefowl genome sequences highlights the importance of demography in genome evolution.</title>
        <authorList>
            <person name="Tiley G.P."/>
            <person name="Kimball R.T."/>
            <person name="Braun E.L."/>
            <person name="Burleigh J.G."/>
        </authorList>
    </citation>
    <scope>NUCLEOTIDE SEQUENCE [LARGE SCALE GENOMIC DNA]</scope>
    <source>
        <strain evidence="1">RTK389</strain>
        <tissue evidence="1">Blood</tissue>
    </source>
</reference>
<accession>A0A2P4TIN2</accession>
<dbReference type="AlphaFoldDB" id="A0A2P4TIN2"/>
<organism evidence="1 2">
    <name type="scientific">Bambusicola thoracicus</name>
    <name type="common">Chinese bamboo-partridge</name>
    <name type="synonym">Perdix thoracica</name>
    <dbReference type="NCBI Taxonomy" id="9083"/>
    <lineage>
        <taxon>Eukaryota</taxon>
        <taxon>Metazoa</taxon>
        <taxon>Chordata</taxon>
        <taxon>Craniata</taxon>
        <taxon>Vertebrata</taxon>
        <taxon>Euteleostomi</taxon>
        <taxon>Archelosauria</taxon>
        <taxon>Archosauria</taxon>
        <taxon>Dinosauria</taxon>
        <taxon>Saurischia</taxon>
        <taxon>Theropoda</taxon>
        <taxon>Coelurosauria</taxon>
        <taxon>Aves</taxon>
        <taxon>Neognathae</taxon>
        <taxon>Galloanserae</taxon>
        <taxon>Galliformes</taxon>
        <taxon>Phasianidae</taxon>
        <taxon>Perdicinae</taxon>
        <taxon>Bambusicola</taxon>
    </lineage>
</organism>
<proteinExistence type="predicted"/>
<name>A0A2P4TIN2_BAMTH</name>
<keyword evidence="2" id="KW-1185">Reference proteome</keyword>
<protein>
    <submittedName>
        <fullName evidence="1">Uncharacterized protein</fullName>
    </submittedName>
</protein>
<comment type="caution">
    <text evidence="1">The sequence shown here is derived from an EMBL/GenBank/DDBJ whole genome shotgun (WGS) entry which is preliminary data.</text>
</comment>
<dbReference type="Proteomes" id="UP000237246">
    <property type="component" value="Unassembled WGS sequence"/>
</dbReference>
<gene>
    <name evidence="1" type="ORF">CIB84_000019</name>
</gene>
<dbReference type="EMBL" id="PPHD01000007">
    <property type="protein sequence ID" value="POI36228.1"/>
    <property type="molecule type" value="Genomic_DNA"/>
</dbReference>
<sequence>MGLVLTLCKGRLRRDKKRQGKNAVLCSKHSLQPSVSLSIGWQLFLCNKQSPDDPPLQRATLLLSSVNPFVSYSAAHSFRRANDLHRSFSA</sequence>
<evidence type="ECO:0000313" key="1">
    <source>
        <dbReference type="EMBL" id="POI36228.1"/>
    </source>
</evidence>